<accession>A0ABW0KSJ6</accession>
<dbReference type="CDD" id="cd18095">
    <property type="entry name" value="SpoU-like_rRNA-MTase"/>
    <property type="match status" value="1"/>
</dbReference>
<dbReference type="InterPro" id="IPR013123">
    <property type="entry name" value="SpoU_subst-bd"/>
</dbReference>
<dbReference type="InterPro" id="IPR029028">
    <property type="entry name" value="Alpha/beta_knot_MTases"/>
</dbReference>
<dbReference type="InterPro" id="IPR001537">
    <property type="entry name" value="SpoU_MeTrfase"/>
</dbReference>
<dbReference type="InterPro" id="IPR051259">
    <property type="entry name" value="rRNA_Methyltransferase"/>
</dbReference>
<dbReference type="Pfam" id="PF00588">
    <property type="entry name" value="SpoU_methylase"/>
    <property type="match status" value="1"/>
</dbReference>
<dbReference type="PANTHER" id="PTHR43191:SF2">
    <property type="entry name" value="RRNA METHYLTRANSFERASE 3, MITOCHONDRIAL"/>
    <property type="match status" value="1"/>
</dbReference>
<protein>
    <submittedName>
        <fullName evidence="5">TrmH family RNA methyltransferase</fullName>
    </submittedName>
</protein>
<evidence type="ECO:0000259" key="4">
    <source>
        <dbReference type="SMART" id="SM00967"/>
    </source>
</evidence>
<dbReference type="Pfam" id="PF22435">
    <property type="entry name" value="MRM3-like_sub_bind"/>
    <property type="match status" value="1"/>
</dbReference>
<comment type="similarity">
    <text evidence="1">Belongs to the class IV-like SAM-binding methyltransferase superfamily. RNA methyltransferase TrmH family.</text>
</comment>
<feature type="domain" description="RNA 2-O ribose methyltransferase substrate binding" evidence="4">
    <location>
        <begin position="33"/>
        <end position="104"/>
    </location>
</feature>
<dbReference type="Proteomes" id="UP001596052">
    <property type="component" value="Unassembled WGS sequence"/>
</dbReference>
<evidence type="ECO:0000313" key="5">
    <source>
        <dbReference type="EMBL" id="MFC5455506.1"/>
    </source>
</evidence>
<proteinExistence type="inferred from homology"/>
<dbReference type="InterPro" id="IPR029026">
    <property type="entry name" value="tRNA_m1G_MTases_N"/>
</dbReference>
<dbReference type="Gene3D" id="3.40.1280.10">
    <property type="match status" value="1"/>
</dbReference>
<evidence type="ECO:0000256" key="2">
    <source>
        <dbReference type="ARBA" id="ARBA00022603"/>
    </source>
</evidence>
<reference evidence="6" key="1">
    <citation type="journal article" date="2019" name="Int. J. Syst. Evol. Microbiol.">
        <title>The Global Catalogue of Microorganisms (GCM) 10K type strain sequencing project: providing services to taxonomists for standard genome sequencing and annotation.</title>
        <authorList>
            <consortium name="The Broad Institute Genomics Platform"/>
            <consortium name="The Broad Institute Genome Sequencing Center for Infectious Disease"/>
            <person name="Wu L."/>
            <person name="Ma J."/>
        </authorList>
    </citation>
    <scope>NUCLEOTIDE SEQUENCE [LARGE SCALE GENOMIC DNA]</scope>
    <source>
        <strain evidence="6">CGMCC 4.1469</strain>
    </source>
</reference>
<dbReference type="SMART" id="SM00967">
    <property type="entry name" value="SpoU_sub_bind"/>
    <property type="match status" value="1"/>
</dbReference>
<keyword evidence="2 5" id="KW-0489">Methyltransferase</keyword>
<evidence type="ECO:0000256" key="1">
    <source>
        <dbReference type="ARBA" id="ARBA00007228"/>
    </source>
</evidence>
<sequence>MIPTRPMLITSSSNERIKHARRVREGRERDLIFVEGERLVGECLSSGLGLHACFTSAAPSPAQQVLLERISCPVHQLSESVMESLGDTMSTQGIIVIAERPQPSLDSFFASPAPLILGLDRIQDPGNFGTLVRTAESAGASGIFSFAGSTDAYSPKTLRSSMGSAFRLPILPDVSGLGVLETCRSRGIKTVVATGEADLLHYDYDWRQPTLLILGNEGRGASADIMRACDTRVRIPLHAPVESLNVAAAGSAILFEAVRQRGLR</sequence>
<dbReference type="SUPFAM" id="SSF55315">
    <property type="entry name" value="L30e-like"/>
    <property type="match status" value="1"/>
</dbReference>
<dbReference type="GO" id="GO:0032259">
    <property type="term" value="P:methylation"/>
    <property type="evidence" value="ECO:0007669"/>
    <property type="project" value="UniProtKB-KW"/>
</dbReference>
<gene>
    <name evidence="5" type="ORF">ACFQDI_11610</name>
</gene>
<organism evidence="5 6">
    <name type="scientific">Prosthecobacter fluviatilis</name>
    <dbReference type="NCBI Taxonomy" id="445931"/>
    <lineage>
        <taxon>Bacteria</taxon>
        <taxon>Pseudomonadati</taxon>
        <taxon>Verrucomicrobiota</taxon>
        <taxon>Verrucomicrobiia</taxon>
        <taxon>Verrucomicrobiales</taxon>
        <taxon>Verrucomicrobiaceae</taxon>
        <taxon>Prosthecobacter</taxon>
    </lineage>
</organism>
<dbReference type="GO" id="GO:0008168">
    <property type="term" value="F:methyltransferase activity"/>
    <property type="evidence" value="ECO:0007669"/>
    <property type="project" value="UniProtKB-KW"/>
</dbReference>
<dbReference type="InterPro" id="IPR053888">
    <property type="entry name" value="MRM3-like_sub_bind"/>
</dbReference>
<keyword evidence="6" id="KW-1185">Reference proteome</keyword>
<comment type="caution">
    <text evidence="5">The sequence shown here is derived from an EMBL/GenBank/DDBJ whole genome shotgun (WGS) entry which is preliminary data.</text>
</comment>
<dbReference type="EMBL" id="JBHSMQ010000004">
    <property type="protein sequence ID" value="MFC5455506.1"/>
    <property type="molecule type" value="Genomic_DNA"/>
</dbReference>
<keyword evidence="3" id="KW-0808">Transferase</keyword>
<dbReference type="InterPro" id="IPR029064">
    <property type="entry name" value="Ribosomal_eL30-like_sf"/>
</dbReference>
<dbReference type="PANTHER" id="PTHR43191">
    <property type="entry name" value="RRNA METHYLTRANSFERASE 3"/>
    <property type="match status" value="1"/>
</dbReference>
<evidence type="ECO:0000313" key="6">
    <source>
        <dbReference type="Proteomes" id="UP001596052"/>
    </source>
</evidence>
<name>A0ABW0KSJ6_9BACT</name>
<evidence type="ECO:0000256" key="3">
    <source>
        <dbReference type="ARBA" id="ARBA00022679"/>
    </source>
</evidence>
<dbReference type="Gene3D" id="3.30.1330.30">
    <property type="match status" value="1"/>
</dbReference>
<dbReference type="SUPFAM" id="SSF75217">
    <property type="entry name" value="alpha/beta knot"/>
    <property type="match status" value="1"/>
</dbReference>